<evidence type="ECO:0000313" key="1">
    <source>
        <dbReference type="EMBL" id="SDZ16187.1"/>
    </source>
</evidence>
<protein>
    <submittedName>
        <fullName evidence="1">Uncharacterized protein</fullName>
    </submittedName>
</protein>
<dbReference type="OrthoDB" id="8446407at2"/>
<accession>A0A1H3QRZ8</accession>
<dbReference type="Proteomes" id="UP000199230">
    <property type="component" value="Unassembled WGS sequence"/>
</dbReference>
<dbReference type="Gene3D" id="1.20.120.330">
    <property type="entry name" value="Nucleotidyltransferases domain 2"/>
    <property type="match status" value="1"/>
</dbReference>
<proteinExistence type="predicted"/>
<keyword evidence="2" id="KW-1185">Reference proteome</keyword>
<evidence type="ECO:0000313" key="2">
    <source>
        <dbReference type="Proteomes" id="UP000199230"/>
    </source>
</evidence>
<gene>
    <name evidence="1" type="ORF">SAMN05192546_11085</name>
</gene>
<reference evidence="1 2" key="1">
    <citation type="submission" date="2016-10" db="EMBL/GenBank/DDBJ databases">
        <authorList>
            <person name="de Groot N.N."/>
        </authorList>
    </citation>
    <scope>NUCLEOTIDE SEQUENCE [LARGE SCALE GENOMIC DNA]</scope>
    <source>
        <strain evidence="1 2">APO</strain>
    </source>
</reference>
<dbReference type="RefSeq" id="WP_093315168.1">
    <property type="nucleotide sequence ID" value="NZ_FNPV01000010.1"/>
</dbReference>
<sequence length="328" mass="38577">MSSWLINEIVRIDGDRPNHHFATLGTINWIKALRIYCENQRFNYSNIKEFYDDIRPNKSIGKEQEIASFEHLVFGIHYLSAMKELSKADCKTVIIRSAIVTWYYNIYYCTKAMLVASTGNDAETHSKIAKMYHTDLVNKGKIIEPFHWTVESLVPNDYKAEIEALKNGNPYDTNDTPKNEYEAQGVLLSYLKGTAKRESEISQENIKKSQEFKNLNVKDFRKKVGRELRDSQLKKKKVNFLNQSFRFRGKANYRDGIYLTYDNNYISDDVMSIFLDDLTAVAEAFTLMSYEFVRKSVRSKSWENFRKDYDENNKIKFDINEFIQSRKY</sequence>
<organism evidence="1 2">
    <name type="scientific">Tindallia californiensis</name>
    <dbReference type="NCBI Taxonomy" id="159292"/>
    <lineage>
        <taxon>Bacteria</taxon>
        <taxon>Bacillati</taxon>
        <taxon>Bacillota</taxon>
        <taxon>Clostridia</taxon>
        <taxon>Peptostreptococcales</taxon>
        <taxon>Tindalliaceae</taxon>
        <taxon>Tindallia</taxon>
    </lineage>
</organism>
<name>A0A1H3QRZ8_9FIRM</name>
<dbReference type="EMBL" id="FNPV01000010">
    <property type="protein sequence ID" value="SDZ16187.1"/>
    <property type="molecule type" value="Genomic_DNA"/>
</dbReference>
<dbReference type="AlphaFoldDB" id="A0A1H3QRZ8"/>